<accession>A0AAE0LD26</accession>
<evidence type="ECO:0000313" key="1">
    <source>
        <dbReference type="EMBL" id="KAK3280310.1"/>
    </source>
</evidence>
<evidence type="ECO:0000313" key="2">
    <source>
        <dbReference type="Proteomes" id="UP001190700"/>
    </source>
</evidence>
<proteinExistence type="predicted"/>
<protein>
    <submittedName>
        <fullName evidence="1">Uncharacterized protein</fullName>
    </submittedName>
</protein>
<sequence>MAKMRRSLDKRQQASLMSFGVKRGVPPTAVNNDPVVTRPDPKVSVEDRLLLFLEKVLRHLNKKRAGRPRKLAFVDSRNLLLVECNVELGERLAASRDYDKDPRRWVNDFDSGSKIVSCVSSANE</sequence>
<reference evidence="1 2" key="1">
    <citation type="journal article" date="2015" name="Genome Biol. Evol.">
        <title>Comparative Genomics of a Bacterivorous Green Alga Reveals Evolutionary Causalities and Consequences of Phago-Mixotrophic Mode of Nutrition.</title>
        <authorList>
            <person name="Burns J.A."/>
            <person name="Paasch A."/>
            <person name="Narechania A."/>
            <person name="Kim E."/>
        </authorList>
    </citation>
    <scope>NUCLEOTIDE SEQUENCE [LARGE SCALE GENOMIC DNA]</scope>
    <source>
        <strain evidence="1 2">PLY_AMNH</strain>
    </source>
</reference>
<name>A0AAE0LD26_9CHLO</name>
<dbReference type="Proteomes" id="UP001190700">
    <property type="component" value="Unassembled WGS sequence"/>
</dbReference>
<organism evidence="1 2">
    <name type="scientific">Cymbomonas tetramitiformis</name>
    <dbReference type="NCBI Taxonomy" id="36881"/>
    <lineage>
        <taxon>Eukaryota</taxon>
        <taxon>Viridiplantae</taxon>
        <taxon>Chlorophyta</taxon>
        <taxon>Pyramimonadophyceae</taxon>
        <taxon>Pyramimonadales</taxon>
        <taxon>Pyramimonadaceae</taxon>
        <taxon>Cymbomonas</taxon>
    </lineage>
</organism>
<dbReference type="EMBL" id="LGRX02004449">
    <property type="protein sequence ID" value="KAK3280310.1"/>
    <property type="molecule type" value="Genomic_DNA"/>
</dbReference>
<keyword evidence="2" id="KW-1185">Reference proteome</keyword>
<comment type="caution">
    <text evidence="1">The sequence shown here is derived from an EMBL/GenBank/DDBJ whole genome shotgun (WGS) entry which is preliminary data.</text>
</comment>
<dbReference type="AlphaFoldDB" id="A0AAE0LD26"/>
<gene>
    <name evidence="1" type="ORF">CYMTET_11840</name>
</gene>